<dbReference type="InterPro" id="IPR036477">
    <property type="entry name" value="Formyl_transf_N_sf"/>
</dbReference>
<dbReference type="PANTHER" id="PTHR11138">
    <property type="entry name" value="METHIONYL-TRNA FORMYLTRANSFERASE"/>
    <property type="match status" value="1"/>
</dbReference>
<reference evidence="8 9" key="1">
    <citation type="submission" date="2018-10" db="EMBL/GenBank/DDBJ databases">
        <title>Phylogenomics of Brevibacillus.</title>
        <authorList>
            <person name="Dunlap C."/>
        </authorList>
    </citation>
    <scope>NUCLEOTIDE SEQUENCE [LARGE SCALE GENOMIC DNA]</scope>
    <source>
        <strain evidence="8 9">JCM 15716</strain>
    </source>
</reference>
<accession>A0A3M8DSX6</accession>
<evidence type="ECO:0000259" key="7">
    <source>
        <dbReference type="Pfam" id="PF02911"/>
    </source>
</evidence>
<protein>
    <recommendedName>
        <fullName evidence="2 5">Methionyl-tRNA formyltransferase</fullName>
        <ecNumber evidence="2 5">2.1.2.9</ecNumber>
    </recommendedName>
</protein>
<dbReference type="InterPro" id="IPR001555">
    <property type="entry name" value="GART_AS"/>
</dbReference>
<gene>
    <name evidence="5" type="primary">fmt</name>
    <name evidence="8" type="ORF">EDM56_06395</name>
</gene>
<proteinExistence type="inferred from homology"/>
<sequence>MNDKKDVRILFMGTPDFAVASLEALLSAGYRVIGVVTQPDRPVGRKQVMTPPPVKEAALRHGLSVYQPEKIKEEDALAEVMATEPDLIVTAAYGQILPKRLLDAPRHGCINVHASLLPKYRGGAPIHKCIVEGEKESGVTIMYMVEALDAGDMLSRVVVPIEENDNVGMLHDKLAEAGSQLLVETLPKLLNGELVAEPQDHAQATFAPNIKRTDERIDWSKTAEQIYNQIRGLNPWPVAFTTCEGKTWKIWQAEKAEVTGVMGEPGTVIDKTQDGLIVACGAGSVKLIEIQPEGKKKMSVLDFLRGAGASLAIGTKLGDC</sequence>
<dbReference type="CDD" id="cd08646">
    <property type="entry name" value="FMT_core_Met-tRNA-FMT_N"/>
    <property type="match status" value="1"/>
</dbReference>
<dbReference type="OrthoDB" id="9802815at2"/>
<dbReference type="EMBL" id="RHHQ01000006">
    <property type="protein sequence ID" value="RNB91206.1"/>
    <property type="molecule type" value="Genomic_DNA"/>
</dbReference>
<dbReference type="Gene3D" id="3.40.50.12230">
    <property type="match status" value="1"/>
</dbReference>
<comment type="caution">
    <text evidence="8">The sequence shown here is derived from an EMBL/GenBank/DDBJ whole genome shotgun (WGS) entry which is preliminary data.</text>
</comment>
<keyword evidence="9" id="KW-1185">Reference proteome</keyword>
<evidence type="ECO:0000256" key="1">
    <source>
        <dbReference type="ARBA" id="ARBA00010699"/>
    </source>
</evidence>
<dbReference type="InterPro" id="IPR044135">
    <property type="entry name" value="Met-tRNA-FMT_C"/>
</dbReference>
<name>A0A3M8DSX6_9BACL</name>
<dbReference type="HAMAP" id="MF_00182">
    <property type="entry name" value="Formyl_trans"/>
    <property type="match status" value="1"/>
</dbReference>
<keyword evidence="4 5" id="KW-0648">Protein biosynthesis</keyword>
<dbReference type="InterPro" id="IPR005794">
    <property type="entry name" value="Fmt"/>
</dbReference>
<comment type="similarity">
    <text evidence="1 5">Belongs to the Fmt family.</text>
</comment>
<organism evidence="8 9">
    <name type="scientific">Brevibacillus fluminis</name>
    <dbReference type="NCBI Taxonomy" id="511487"/>
    <lineage>
        <taxon>Bacteria</taxon>
        <taxon>Bacillati</taxon>
        <taxon>Bacillota</taxon>
        <taxon>Bacilli</taxon>
        <taxon>Bacillales</taxon>
        <taxon>Paenibacillaceae</taxon>
        <taxon>Brevibacillus</taxon>
    </lineage>
</organism>
<dbReference type="NCBIfam" id="TIGR00460">
    <property type="entry name" value="fmt"/>
    <property type="match status" value="1"/>
</dbReference>
<dbReference type="InterPro" id="IPR005793">
    <property type="entry name" value="Formyl_trans_C"/>
</dbReference>
<dbReference type="Pfam" id="PF00551">
    <property type="entry name" value="Formyl_trans_N"/>
    <property type="match status" value="1"/>
</dbReference>
<dbReference type="RefSeq" id="WP_122917058.1">
    <property type="nucleotide sequence ID" value="NZ_RHHQ01000006.1"/>
</dbReference>
<dbReference type="Pfam" id="PF02911">
    <property type="entry name" value="Formyl_trans_C"/>
    <property type="match status" value="1"/>
</dbReference>
<dbReference type="GO" id="GO:0005829">
    <property type="term" value="C:cytosol"/>
    <property type="evidence" value="ECO:0007669"/>
    <property type="project" value="TreeGrafter"/>
</dbReference>
<evidence type="ECO:0000313" key="9">
    <source>
        <dbReference type="Proteomes" id="UP000271031"/>
    </source>
</evidence>
<dbReference type="CDD" id="cd08704">
    <property type="entry name" value="Met_tRNA_FMT_C"/>
    <property type="match status" value="1"/>
</dbReference>
<comment type="function">
    <text evidence="5">Attaches a formyl group to the free amino group of methionyl-tRNA(fMet). The formyl group appears to play a dual role in the initiator identity of N-formylmethionyl-tRNA by promoting its recognition by IF2 and preventing the misappropriation of this tRNA by the elongation apparatus.</text>
</comment>
<dbReference type="PANTHER" id="PTHR11138:SF5">
    <property type="entry name" value="METHIONYL-TRNA FORMYLTRANSFERASE, MITOCHONDRIAL"/>
    <property type="match status" value="1"/>
</dbReference>
<dbReference type="PROSITE" id="PS00373">
    <property type="entry name" value="GART"/>
    <property type="match status" value="1"/>
</dbReference>
<dbReference type="EC" id="2.1.2.9" evidence="2 5"/>
<feature type="binding site" evidence="5">
    <location>
        <begin position="115"/>
        <end position="118"/>
    </location>
    <ligand>
        <name>(6S)-5,6,7,8-tetrahydrofolate</name>
        <dbReference type="ChEBI" id="CHEBI:57453"/>
    </ligand>
</feature>
<dbReference type="GO" id="GO:0004479">
    <property type="term" value="F:methionyl-tRNA formyltransferase activity"/>
    <property type="evidence" value="ECO:0007669"/>
    <property type="project" value="UniProtKB-UniRule"/>
</dbReference>
<evidence type="ECO:0000256" key="2">
    <source>
        <dbReference type="ARBA" id="ARBA00012261"/>
    </source>
</evidence>
<evidence type="ECO:0000256" key="5">
    <source>
        <dbReference type="HAMAP-Rule" id="MF_00182"/>
    </source>
</evidence>
<keyword evidence="3 5" id="KW-0808">Transferase</keyword>
<dbReference type="SUPFAM" id="SSF53328">
    <property type="entry name" value="Formyltransferase"/>
    <property type="match status" value="1"/>
</dbReference>
<dbReference type="SUPFAM" id="SSF50486">
    <property type="entry name" value="FMT C-terminal domain-like"/>
    <property type="match status" value="1"/>
</dbReference>
<dbReference type="InterPro" id="IPR002376">
    <property type="entry name" value="Formyl_transf_N"/>
</dbReference>
<evidence type="ECO:0000256" key="3">
    <source>
        <dbReference type="ARBA" id="ARBA00022679"/>
    </source>
</evidence>
<dbReference type="FunFam" id="3.40.50.12230:FF:000001">
    <property type="entry name" value="Methionyl-tRNA formyltransferase"/>
    <property type="match status" value="1"/>
</dbReference>
<feature type="domain" description="Formyl transferase N-terminal" evidence="6">
    <location>
        <begin position="8"/>
        <end position="186"/>
    </location>
</feature>
<dbReference type="Proteomes" id="UP000271031">
    <property type="component" value="Unassembled WGS sequence"/>
</dbReference>
<dbReference type="InterPro" id="IPR011034">
    <property type="entry name" value="Formyl_transferase-like_C_sf"/>
</dbReference>
<evidence type="ECO:0000313" key="8">
    <source>
        <dbReference type="EMBL" id="RNB91206.1"/>
    </source>
</evidence>
<dbReference type="InterPro" id="IPR041711">
    <property type="entry name" value="Met-tRNA-FMT_N"/>
</dbReference>
<evidence type="ECO:0000256" key="4">
    <source>
        <dbReference type="ARBA" id="ARBA00022917"/>
    </source>
</evidence>
<dbReference type="AlphaFoldDB" id="A0A3M8DSX6"/>
<comment type="catalytic activity">
    <reaction evidence="5">
        <text>L-methionyl-tRNA(fMet) + (6R)-10-formyltetrahydrofolate = N-formyl-L-methionyl-tRNA(fMet) + (6S)-5,6,7,8-tetrahydrofolate + H(+)</text>
        <dbReference type="Rhea" id="RHEA:24380"/>
        <dbReference type="Rhea" id="RHEA-COMP:9952"/>
        <dbReference type="Rhea" id="RHEA-COMP:9953"/>
        <dbReference type="ChEBI" id="CHEBI:15378"/>
        <dbReference type="ChEBI" id="CHEBI:57453"/>
        <dbReference type="ChEBI" id="CHEBI:78530"/>
        <dbReference type="ChEBI" id="CHEBI:78844"/>
        <dbReference type="ChEBI" id="CHEBI:195366"/>
        <dbReference type="EC" id="2.1.2.9"/>
    </reaction>
</comment>
<evidence type="ECO:0000259" key="6">
    <source>
        <dbReference type="Pfam" id="PF00551"/>
    </source>
</evidence>
<feature type="domain" description="Formyl transferase C-terminal" evidence="7">
    <location>
        <begin position="209"/>
        <end position="307"/>
    </location>
</feature>